<dbReference type="InterPro" id="IPR036869">
    <property type="entry name" value="J_dom_sf"/>
</dbReference>
<dbReference type="PRINTS" id="PR00625">
    <property type="entry name" value="JDOMAIN"/>
</dbReference>
<dbReference type="AlphaFoldDB" id="A0A2W4ZTV9"/>
<comment type="caution">
    <text evidence="1">The sequence shown here is derived from an EMBL/GenBank/DDBJ whole genome shotgun (WGS) entry which is preliminary data.</text>
</comment>
<accession>A0A2W4ZTV9</accession>
<reference evidence="1 2" key="2">
    <citation type="submission" date="2018-06" db="EMBL/GenBank/DDBJ databases">
        <title>Metagenomic assembly of (sub)arctic Cyanobacteria and their associated microbiome from non-axenic cultures.</title>
        <authorList>
            <person name="Baurain D."/>
        </authorList>
    </citation>
    <scope>NUCLEOTIDE SEQUENCE [LARGE SCALE GENOMIC DNA]</scope>
    <source>
        <strain evidence="1">ULC027bin1</strain>
    </source>
</reference>
<organism evidence="1 2">
    <name type="scientific">Phormidesmis priestleyi</name>
    <dbReference type="NCBI Taxonomy" id="268141"/>
    <lineage>
        <taxon>Bacteria</taxon>
        <taxon>Bacillati</taxon>
        <taxon>Cyanobacteriota</taxon>
        <taxon>Cyanophyceae</taxon>
        <taxon>Leptolyngbyales</taxon>
        <taxon>Leptolyngbyaceae</taxon>
        <taxon>Phormidesmis</taxon>
    </lineage>
</organism>
<sequence length="101" mass="11378">MQAHLQVHYDRLGISPPATPSDIKAAYHTQLKAFPAHSHPIEFKAIRAAYEALRKAPKADENFFDVRPVEAKIDQSVVKQLRQQVSATVEVTLEDLILLTF</sequence>
<dbReference type="Gene3D" id="1.10.287.110">
    <property type="entry name" value="DnaJ domain"/>
    <property type="match status" value="1"/>
</dbReference>
<dbReference type="InterPro" id="IPR001623">
    <property type="entry name" value="DnaJ_domain"/>
</dbReference>
<proteinExistence type="predicted"/>
<reference evidence="2" key="1">
    <citation type="submission" date="2018-04" db="EMBL/GenBank/DDBJ databases">
        <authorList>
            <person name="Cornet L."/>
        </authorList>
    </citation>
    <scope>NUCLEOTIDE SEQUENCE [LARGE SCALE GENOMIC DNA]</scope>
</reference>
<dbReference type="Proteomes" id="UP000249794">
    <property type="component" value="Unassembled WGS sequence"/>
</dbReference>
<dbReference type="CDD" id="cd06257">
    <property type="entry name" value="DnaJ"/>
    <property type="match status" value="1"/>
</dbReference>
<evidence type="ECO:0000313" key="2">
    <source>
        <dbReference type="Proteomes" id="UP000249794"/>
    </source>
</evidence>
<name>A0A2W4ZTV9_9CYAN</name>
<dbReference type="EMBL" id="QBMP01000037">
    <property type="protein sequence ID" value="PZO58318.1"/>
    <property type="molecule type" value="Genomic_DNA"/>
</dbReference>
<evidence type="ECO:0000313" key="1">
    <source>
        <dbReference type="EMBL" id="PZO58318.1"/>
    </source>
</evidence>
<protein>
    <submittedName>
        <fullName evidence="1">Molecular chaperone DnaJ</fullName>
    </submittedName>
</protein>
<gene>
    <name evidence="1" type="ORF">DCF15_05620</name>
</gene>
<dbReference type="SUPFAM" id="SSF46565">
    <property type="entry name" value="Chaperone J-domain"/>
    <property type="match status" value="1"/>
</dbReference>